<dbReference type="InterPro" id="IPR000634">
    <property type="entry name" value="Ser/Thr_deHydtase_PyrdxlP-BS"/>
</dbReference>
<dbReference type="InterPro" id="IPR036052">
    <property type="entry name" value="TrpB-like_PALP_sf"/>
</dbReference>
<gene>
    <name evidence="5" type="ORF">ACFFGN_35720</name>
</gene>
<dbReference type="CDD" id="cd01562">
    <property type="entry name" value="Thr-dehyd"/>
    <property type="match status" value="1"/>
</dbReference>
<sequence length="322" mass="33791">MELVTIEEVRAAAERLNGVTVRTPLLPVPSASRNQESSEGSSLWLKPESLQVVGAFKLRGAFNAIAMLDRNRRSRGVIAFSSGNHAQAVAYSARHFGIPAVIVMPDNAPRIKVDSTRSHGAEVIQVPIGDHADVAVALAEERGLTMIPPYDDAAVIAGQGTVGLEIAADLPEVDVVLVPISGGGLAAGVAVAIKALCPSAQVIGVEPELAADTAEGLRLGHQVDWPVDDRARTIADGLRAQPSELTFAHLRKFLDGVVTVSEDEIRSAIQVLARQARLIAEPSGAVATAAYLFRGHDLPVGKTVAILSGGNIDADLLRTILT</sequence>
<keyword evidence="6" id="KW-1185">Reference proteome</keyword>
<dbReference type="EMBL" id="JBHLTC010000057">
    <property type="protein sequence ID" value="MFC0629467.1"/>
    <property type="molecule type" value="Genomic_DNA"/>
</dbReference>
<evidence type="ECO:0000256" key="2">
    <source>
        <dbReference type="ARBA" id="ARBA00022898"/>
    </source>
</evidence>
<dbReference type="Gene3D" id="3.40.50.1100">
    <property type="match status" value="2"/>
</dbReference>
<dbReference type="Pfam" id="PF00291">
    <property type="entry name" value="PALP"/>
    <property type="match status" value="1"/>
</dbReference>
<keyword evidence="3" id="KW-0456">Lyase</keyword>
<keyword evidence="2" id="KW-0663">Pyridoxal phosphate</keyword>
<name>A0ABV6R0U5_9ACTN</name>
<evidence type="ECO:0000313" key="6">
    <source>
        <dbReference type="Proteomes" id="UP001589890"/>
    </source>
</evidence>
<dbReference type="RefSeq" id="WP_380057602.1">
    <property type="nucleotide sequence ID" value="NZ_JBHLTC010000057.1"/>
</dbReference>
<evidence type="ECO:0000256" key="1">
    <source>
        <dbReference type="ARBA" id="ARBA00001933"/>
    </source>
</evidence>
<evidence type="ECO:0000259" key="4">
    <source>
        <dbReference type="Pfam" id="PF00291"/>
    </source>
</evidence>
<dbReference type="InterPro" id="IPR001926">
    <property type="entry name" value="TrpB-like_PALP"/>
</dbReference>
<dbReference type="Proteomes" id="UP001589890">
    <property type="component" value="Unassembled WGS sequence"/>
</dbReference>
<feature type="domain" description="Tryptophan synthase beta chain-like PALP" evidence="4">
    <location>
        <begin position="22"/>
        <end position="309"/>
    </location>
</feature>
<reference evidence="5 6" key="1">
    <citation type="submission" date="2024-09" db="EMBL/GenBank/DDBJ databases">
        <authorList>
            <person name="Sun Q."/>
            <person name="Mori K."/>
        </authorList>
    </citation>
    <scope>NUCLEOTIDE SEQUENCE [LARGE SCALE GENOMIC DNA]</scope>
    <source>
        <strain evidence="5 6">CGMCC 1.15906</strain>
    </source>
</reference>
<comment type="cofactor">
    <cofactor evidence="1">
        <name>pyridoxal 5'-phosphate</name>
        <dbReference type="ChEBI" id="CHEBI:597326"/>
    </cofactor>
</comment>
<proteinExistence type="predicted"/>
<dbReference type="InterPro" id="IPR050147">
    <property type="entry name" value="Ser/Thr_Dehydratase"/>
</dbReference>
<organism evidence="5 6">
    <name type="scientific">Kribbella deserti</name>
    <dbReference type="NCBI Taxonomy" id="1926257"/>
    <lineage>
        <taxon>Bacteria</taxon>
        <taxon>Bacillati</taxon>
        <taxon>Actinomycetota</taxon>
        <taxon>Actinomycetes</taxon>
        <taxon>Propionibacteriales</taxon>
        <taxon>Kribbellaceae</taxon>
        <taxon>Kribbella</taxon>
    </lineage>
</organism>
<accession>A0ABV6R0U5</accession>
<dbReference type="SUPFAM" id="SSF53686">
    <property type="entry name" value="Tryptophan synthase beta subunit-like PLP-dependent enzymes"/>
    <property type="match status" value="1"/>
</dbReference>
<dbReference type="PANTHER" id="PTHR48078:SF6">
    <property type="entry name" value="L-THREONINE DEHYDRATASE CATABOLIC TDCB"/>
    <property type="match status" value="1"/>
</dbReference>
<dbReference type="PROSITE" id="PS00165">
    <property type="entry name" value="DEHYDRATASE_SER_THR"/>
    <property type="match status" value="1"/>
</dbReference>
<protein>
    <submittedName>
        <fullName evidence="5">Threonine/serine dehydratase</fullName>
    </submittedName>
</protein>
<comment type="caution">
    <text evidence="5">The sequence shown here is derived from an EMBL/GenBank/DDBJ whole genome shotgun (WGS) entry which is preliminary data.</text>
</comment>
<evidence type="ECO:0000313" key="5">
    <source>
        <dbReference type="EMBL" id="MFC0629467.1"/>
    </source>
</evidence>
<evidence type="ECO:0000256" key="3">
    <source>
        <dbReference type="ARBA" id="ARBA00023239"/>
    </source>
</evidence>
<dbReference type="PANTHER" id="PTHR48078">
    <property type="entry name" value="THREONINE DEHYDRATASE, MITOCHONDRIAL-RELATED"/>
    <property type="match status" value="1"/>
</dbReference>